<keyword evidence="1" id="KW-0175">Coiled coil</keyword>
<dbReference type="Proteomes" id="UP000232323">
    <property type="component" value="Unassembled WGS sequence"/>
</dbReference>
<dbReference type="EMBL" id="BEGY01000029">
    <property type="protein sequence ID" value="GAX78025.1"/>
    <property type="molecule type" value="Genomic_DNA"/>
</dbReference>
<evidence type="ECO:0000313" key="4">
    <source>
        <dbReference type="Proteomes" id="UP000232323"/>
    </source>
</evidence>
<feature type="region of interest" description="Disordered" evidence="2">
    <location>
        <begin position="1811"/>
        <end position="1845"/>
    </location>
</feature>
<reference evidence="3 4" key="1">
    <citation type="submission" date="2017-08" db="EMBL/GenBank/DDBJ databases">
        <title>Acidophilic green algal genome provides insights into adaptation to an acidic environment.</title>
        <authorList>
            <person name="Hirooka S."/>
            <person name="Hirose Y."/>
            <person name="Kanesaki Y."/>
            <person name="Higuchi S."/>
            <person name="Fujiwara T."/>
            <person name="Onuma R."/>
            <person name="Era A."/>
            <person name="Ohbayashi R."/>
            <person name="Uzuka A."/>
            <person name="Nozaki H."/>
            <person name="Yoshikawa H."/>
            <person name="Miyagishima S.Y."/>
        </authorList>
    </citation>
    <scope>NUCLEOTIDE SEQUENCE [LARGE SCALE GENOMIC DNA]</scope>
    <source>
        <strain evidence="3 4">NIES-2499</strain>
    </source>
</reference>
<keyword evidence="4" id="KW-1185">Reference proteome</keyword>
<name>A0A250X4M7_9CHLO</name>
<evidence type="ECO:0000313" key="3">
    <source>
        <dbReference type="EMBL" id="GAX78025.1"/>
    </source>
</evidence>
<feature type="region of interest" description="Disordered" evidence="2">
    <location>
        <begin position="1515"/>
        <end position="1538"/>
    </location>
</feature>
<feature type="compositionally biased region" description="Polar residues" evidence="2">
    <location>
        <begin position="1912"/>
        <end position="1927"/>
    </location>
</feature>
<protein>
    <submittedName>
        <fullName evidence="3">Uncharacterized protein</fullName>
    </submittedName>
</protein>
<accession>A0A250X4M7</accession>
<feature type="region of interest" description="Disordered" evidence="2">
    <location>
        <begin position="1906"/>
        <end position="1927"/>
    </location>
</feature>
<gene>
    <name evidence="3" type="ORF">CEUSTIGMA_g5467.t1</name>
</gene>
<proteinExistence type="predicted"/>
<sequence>MDDRQSSTKSRDSKLAGTAFTLSSVKREGPRKPPKRSAVKFNLRERRPGPAYNSPDGTGNPSTFSTSIPLLDASSPEPRPNAYPGFIPVSERQPALLNYDPEQPFVPWLPTSPSRSCHHAKTHLSAPLQRVTSPSQTYTLKQDPVKGSLFTPLDLSSGYDILASARLQLALLCTSSPASVASVGSGGLGFGATGITRMVSSYSPTHHASFIPSTSPTETHAVPGSQNCNMTISHDQMLQASKVHPAPFQKEIHYSIKNASIGAQIAAFPFKQQQEQQSSVADWLKMRPCREGSTSPALNSEALSVLSMDTGMLNDEKGDGHTCKSSSEIQQILPSDPQGITNHSIGLNIKTQADEHFVQTPISSSACLPSEFGPGFNSVVSPSGSRHSCMKEHKILLQSTAESEQLNPSTSMYNDRPPTFQSVHNILSSLPLFENNRSISSTGFMGLDRTHSPHFGAMTGSPHFKFPTSLEQVQTQTSATTLDLVSTLIKAPGLTNKPILRSGPALWRVAQLEVLHKAMSSGLTLRQAFSIVGMSEEFGGYPDTPHSSLEGDNGGSSRGVFVTSSGSHQECRSMSLQEMSRALPLVLLKALAVRRIMRARFDAVLDQWKEAQEKALVVKREWDIAMAYEVGLKLGITKVRLRKFRKLGVTGSSVVVLPPLHRKLVLRLVFMILRHMTALKGDLGMLLYHMEKSASPVFAHALLYGWREVTVKRLQDSKKVELLTESRRKLGLRRMMHMWHAYVQYQIQVYSQLQQGQYIRGLRMEHRVLLAWKDQARNYIRLREAVSQLIAQRLQKQLQAWHQVATMLHHRSSQSSLAGEHYRRGMLVSAIAHWRVLHLRSKIQALWKQALHRWYSLRLKGRVLKLWHFSARRSSAIIARATAKNTREAALVLPPPLPLTKGKAAAAQLMKVAEAAAQTTLDEMRHLCRFLRFREVVQLDEGQDLTEVVDDHLLHGPGEGGGNRLLMGQWHLKDKVLEFVQQKLKISEQKTHYDALLVDAITQHNYSSLQMQARLERLQRSCLDHKVQLQVMIQAASNLEHEHIALNQEFDALGRQLEDQERGLTDLTARREILLQDLERAGTAEQDEVESIRRTEELKTELQHEMTERERKVLTAEAALSAAMAAERRANEKLAKEQTRLAEALKINNALTQHLKQVQQVHTSMPPYHKPRQYTAVEAAQAGVQEAHRVLALVQVEVAHQNASSQALKTAASAASQSLDLATQHIQTAQAASKEAQQASQNAASNLIAIRQRSEHIGSELKAVAQQMVVIEKEMSSLDAQMQLVVIQLEQNERDQAEIDEVSELIYQELKMADEGCKEAHHLAKIADTELTAKRLATEPHIYRLGILLSQIDNELSIYPPQLVQVIEQQQQHLVAKSVQGQGDGLHSYLSLPSMHMVPTAALSQLLSSTAALQNKDHVLTHENYETVAASTSAEDGSQQVLSMALELRKMARERQQRIEAKRGAYFTRQDRSQSPGKGYGLIRTVSPGKGHGPLRTVSTSAGWEARVRVGGNMMVQPGSSRIKHGCSRNSITSPPRIHANQQPWILNVDEPWIPSGPNPHHRSLSPRLRPGLDSIDTLSRTQPPRPGQDNNGRGFGMAVKAAVRLDLILPEGTDCASGPVEDVAVVKGLAGGMKDGRKGLTTMKGSFLDHGRDNNWVTDIFNSETHSTALTEPLKSDMDVTIGRSVSEKHGLLLKGASSSDSRMKGEVSKHDMKKVRNSHALGGTLQHQELPIAVNHPSSSTSSNSITLSLSDLSDYLPLPSSTARNDFSTNQLAVQRAPQQVEANDAAGILQSSQLLPSAADFHYRQPLSSEKESAVGRRSSSEVPSKSTAMRSRSQGLKNYGYTSSNISRDHLNDRAPSVASVFDSWRDISSEAEVAIHTAKASLQQGALQGRLHAWGVMHDRLHGDGSDNSSTEGAQSGTMSDVDNASRWLRHAAWREGKARRDDASLMQASVSGVGATECIAKAWSIDTAVQRYRSTRVAHRVLIHLARAALQSRSRDRSSAIRGQRSKIKHAFQSWLDNVWRLFSDVAYFASLGILKDSMARWRGWWRRHLALASILEGALKQRHRKMMSRAFSTLRQNVKRKAYQRLVIYQMRAARLRSHLHYWRGWVEARSLLFRVFFVAEQCWEEEGDNYYRTEYHYLSKSWSQWKRAVQEERTCRMERVGEEVAMTHWRTVRMVAAFAALQHGVFEAWQERRTRRRVSRLLFLWLERAQQKKEQGSGLGFIRRHIRKQRGNQSERELYLRNLMRKTFWRWAGKHMTAVCHAELRILSKAWIGLVAGASRRRLIKAQAASFTRKVELRKLRRCMRSWLRYRLLCENMMNQALFAEAWRNRSLGHAALKGFRIHCERRRELMNSLQAALLFRRRQLLERGLLSLRFPSQSARHHYKLCLKQRMLTRWRLQSSRTGFKASKMPLTSSSKHNQTVMVGVKPQDAPSSFHKALETASSALEIVEVAMPSDSLERHQPRYDHRAFELQLLARSSDLLVQAGKLSIDAFRVASDVAAMKSNRSIDSNISSIAISLADLCKNNSDSLKSTVAPPSNIDTEKGKGQPGLVQLTQHTGDIQSSLCNAVAVGDSTDDEDFAILLAHQWHELRLKLRVLRAWEESCRFERYPKDASVLKFSVRKNR</sequence>
<feature type="compositionally biased region" description="Polar residues" evidence="2">
    <location>
        <begin position="1528"/>
        <end position="1538"/>
    </location>
</feature>
<feature type="compositionally biased region" description="Polar residues" evidence="2">
    <location>
        <begin position="55"/>
        <end position="68"/>
    </location>
</feature>
<feature type="region of interest" description="Disordered" evidence="2">
    <location>
        <begin position="1468"/>
        <end position="1497"/>
    </location>
</feature>
<feature type="compositionally biased region" description="Basic and acidic residues" evidence="2">
    <location>
        <begin position="1"/>
        <end position="14"/>
    </location>
</feature>
<organism evidence="3 4">
    <name type="scientific">Chlamydomonas eustigma</name>
    <dbReference type="NCBI Taxonomy" id="1157962"/>
    <lineage>
        <taxon>Eukaryota</taxon>
        <taxon>Viridiplantae</taxon>
        <taxon>Chlorophyta</taxon>
        <taxon>core chlorophytes</taxon>
        <taxon>Chlorophyceae</taxon>
        <taxon>CS clade</taxon>
        <taxon>Chlamydomonadales</taxon>
        <taxon>Chlamydomonadaceae</taxon>
        <taxon>Chlamydomonas</taxon>
    </lineage>
</organism>
<feature type="compositionally biased region" description="Polar residues" evidence="2">
    <location>
        <begin position="1825"/>
        <end position="1845"/>
    </location>
</feature>
<evidence type="ECO:0000256" key="1">
    <source>
        <dbReference type="SAM" id="Coils"/>
    </source>
</evidence>
<comment type="caution">
    <text evidence="3">The sequence shown here is derived from an EMBL/GenBank/DDBJ whole genome shotgun (WGS) entry which is preliminary data.</text>
</comment>
<evidence type="ECO:0000256" key="2">
    <source>
        <dbReference type="SAM" id="MobiDB-lite"/>
    </source>
</evidence>
<feature type="coiled-coil region" evidence="1">
    <location>
        <begin position="1075"/>
        <end position="1112"/>
    </location>
</feature>
<feature type="region of interest" description="Disordered" evidence="2">
    <location>
        <begin position="1"/>
        <end position="79"/>
    </location>
</feature>
<feature type="region of interest" description="Disordered" evidence="2">
    <location>
        <begin position="1557"/>
        <end position="1594"/>
    </location>
</feature>